<dbReference type="EMBL" id="GBRH01208219">
    <property type="protein sequence ID" value="JAD89676.1"/>
    <property type="molecule type" value="Transcribed_RNA"/>
</dbReference>
<evidence type="ECO:0000313" key="1">
    <source>
        <dbReference type="EMBL" id="JAD89676.1"/>
    </source>
</evidence>
<proteinExistence type="predicted"/>
<reference evidence="1" key="1">
    <citation type="submission" date="2014-09" db="EMBL/GenBank/DDBJ databases">
        <authorList>
            <person name="Magalhaes I.L.F."/>
            <person name="Oliveira U."/>
            <person name="Santos F.R."/>
            <person name="Vidigal T.H.D.A."/>
            <person name="Brescovit A.D."/>
            <person name="Santos A.J."/>
        </authorList>
    </citation>
    <scope>NUCLEOTIDE SEQUENCE</scope>
    <source>
        <tissue evidence="1">Shoot tissue taken approximately 20 cm above the soil surface</tissue>
    </source>
</reference>
<reference evidence="1" key="2">
    <citation type="journal article" date="2015" name="Data Brief">
        <title>Shoot transcriptome of the giant reed, Arundo donax.</title>
        <authorList>
            <person name="Barrero R.A."/>
            <person name="Guerrero F.D."/>
            <person name="Moolhuijzen P."/>
            <person name="Goolsby J.A."/>
            <person name="Tidwell J."/>
            <person name="Bellgard S.E."/>
            <person name="Bellgard M.I."/>
        </authorList>
    </citation>
    <scope>NUCLEOTIDE SEQUENCE</scope>
    <source>
        <tissue evidence="1">Shoot tissue taken approximately 20 cm above the soil surface</tissue>
    </source>
</reference>
<name>A0A0A9DPF7_ARUDO</name>
<dbReference type="AlphaFoldDB" id="A0A0A9DPF7"/>
<sequence>MDGSGFCGGHSQERCPHGRSVRNRQLQTWRKSVTRILSSFFDLCTIHSLLFRPCLGTNRITSQLIMFWHFKI</sequence>
<protein>
    <submittedName>
        <fullName evidence="1">Uncharacterized protein</fullName>
    </submittedName>
</protein>
<accession>A0A0A9DPF7</accession>
<organism evidence="1">
    <name type="scientific">Arundo donax</name>
    <name type="common">Giant reed</name>
    <name type="synonym">Donax arundinaceus</name>
    <dbReference type="NCBI Taxonomy" id="35708"/>
    <lineage>
        <taxon>Eukaryota</taxon>
        <taxon>Viridiplantae</taxon>
        <taxon>Streptophyta</taxon>
        <taxon>Embryophyta</taxon>
        <taxon>Tracheophyta</taxon>
        <taxon>Spermatophyta</taxon>
        <taxon>Magnoliopsida</taxon>
        <taxon>Liliopsida</taxon>
        <taxon>Poales</taxon>
        <taxon>Poaceae</taxon>
        <taxon>PACMAD clade</taxon>
        <taxon>Arundinoideae</taxon>
        <taxon>Arundineae</taxon>
        <taxon>Arundo</taxon>
    </lineage>
</organism>